<dbReference type="Gene3D" id="1.10.287.130">
    <property type="match status" value="1"/>
</dbReference>
<keyword evidence="3" id="KW-0597">Phosphoprotein</keyword>
<dbReference type="InterPro" id="IPR005467">
    <property type="entry name" value="His_kinase_dom"/>
</dbReference>
<dbReference type="SMART" id="SM00388">
    <property type="entry name" value="HisKA"/>
    <property type="match status" value="1"/>
</dbReference>
<dbReference type="CDD" id="cd00082">
    <property type="entry name" value="HisKA"/>
    <property type="match status" value="1"/>
</dbReference>
<comment type="catalytic activity">
    <reaction evidence="1">
        <text>ATP + protein L-histidine = ADP + protein N-phospho-L-histidine.</text>
        <dbReference type="EC" id="2.7.13.3"/>
    </reaction>
</comment>
<reference evidence="8" key="1">
    <citation type="submission" date="2020-02" db="EMBL/GenBank/DDBJ databases">
        <authorList>
            <person name="Meier V. D."/>
        </authorList>
    </citation>
    <scope>NUCLEOTIDE SEQUENCE</scope>
    <source>
        <strain evidence="8">AVDCRST_MAG89</strain>
    </source>
</reference>
<protein>
    <recommendedName>
        <fullName evidence="2">histidine kinase</fullName>
        <ecNumber evidence="2">2.7.13.3</ecNumber>
    </recommendedName>
</protein>
<evidence type="ECO:0000259" key="7">
    <source>
        <dbReference type="PROSITE" id="PS50109"/>
    </source>
</evidence>
<dbReference type="InterPro" id="IPR003594">
    <property type="entry name" value="HATPase_dom"/>
</dbReference>
<name>A0A6J4MR64_9BACT</name>
<dbReference type="SUPFAM" id="SSF55874">
    <property type="entry name" value="ATPase domain of HSP90 chaperone/DNA topoisomerase II/histidine kinase"/>
    <property type="match status" value="1"/>
</dbReference>
<dbReference type="InterPro" id="IPR003661">
    <property type="entry name" value="HisK_dim/P_dom"/>
</dbReference>
<dbReference type="PROSITE" id="PS50109">
    <property type="entry name" value="HIS_KIN"/>
    <property type="match status" value="1"/>
</dbReference>
<dbReference type="SMART" id="SM00387">
    <property type="entry name" value="HATPase_c"/>
    <property type="match status" value="1"/>
</dbReference>
<dbReference type="NCBIfam" id="TIGR00229">
    <property type="entry name" value="sensory_box"/>
    <property type="match status" value="1"/>
</dbReference>
<dbReference type="PANTHER" id="PTHR43711:SF26">
    <property type="entry name" value="SENSOR HISTIDINE KINASE RCSC"/>
    <property type="match status" value="1"/>
</dbReference>
<dbReference type="EC" id="2.7.13.3" evidence="2"/>
<dbReference type="InterPro" id="IPR036097">
    <property type="entry name" value="HisK_dim/P_sf"/>
</dbReference>
<evidence type="ECO:0000256" key="3">
    <source>
        <dbReference type="ARBA" id="ARBA00022553"/>
    </source>
</evidence>
<dbReference type="Gene3D" id="3.30.565.10">
    <property type="entry name" value="Histidine kinase-like ATPase, C-terminal domain"/>
    <property type="match status" value="1"/>
</dbReference>
<organism evidence="8">
    <name type="scientific">uncultured Gemmatimonadota bacterium</name>
    <dbReference type="NCBI Taxonomy" id="203437"/>
    <lineage>
        <taxon>Bacteria</taxon>
        <taxon>Pseudomonadati</taxon>
        <taxon>Gemmatimonadota</taxon>
        <taxon>environmental samples</taxon>
    </lineage>
</organism>
<dbReference type="EMBL" id="CADCTV010000866">
    <property type="protein sequence ID" value="CAA9366519.1"/>
    <property type="molecule type" value="Genomic_DNA"/>
</dbReference>
<dbReference type="PANTHER" id="PTHR43711">
    <property type="entry name" value="TWO-COMPONENT HISTIDINE KINASE"/>
    <property type="match status" value="1"/>
</dbReference>
<evidence type="ECO:0000256" key="6">
    <source>
        <dbReference type="ARBA" id="ARBA00023012"/>
    </source>
</evidence>
<dbReference type="InterPro" id="IPR050736">
    <property type="entry name" value="Sensor_HK_Regulatory"/>
</dbReference>
<gene>
    <name evidence="8" type="ORF">AVDCRST_MAG89-4141</name>
</gene>
<dbReference type="InterPro" id="IPR036890">
    <property type="entry name" value="HATPase_C_sf"/>
</dbReference>
<feature type="domain" description="Histidine kinase" evidence="7">
    <location>
        <begin position="157"/>
        <end position="375"/>
    </location>
</feature>
<dbReference type="SUPFAM" id="SSF47384">
    <property type="entry name" value="Homodimeric domain of signal transducing histidine kinase"/>
    <property type="match status" value="1"/>
</dbReference>
<keyword evidence="4" id="KW-0808">Transferase</keyword>
<dbReference type="Gene3D" id="3.30.450.20">
    <property type="entry name" value="PAS domain"/>
    <property type="match status" value="1"/>
</dbReference>
<sequence>MALRESEARYRGLFDSIDEGFCVVTVIFDDAGRPVDYVFLEANPAFSKQTGLTDAVGRSARELLPGLEEDWFRTYGEVAATGRPIRFQNGSEAMHRWFDVFAFRVDEPEQRRVAILFPDVTEHIRADREREHLLAETEAARAEADAANRAKSDFLASMSHELRTPLNAISGYVDLLDLEIHGPLSPEQHASLARIGANQRHLLTLINDILSFAQLEAGRIEFDVRPLSAMELIASVESLVGPQAAAHGVSYATEPCDPALCLRGDAERIRQILLNLVSNAIKFTPAGGRVVLSCDADERWVSVRVRDTGVGIAPEEQDRIFDPFQQVGRRLSSPTEGVGLGLAISRDLARAMEGELSVESAPGLGSTFTVRLPRA</sequence>
<dbReference type="InterPro" id="IPR000014">
    <property type="entry name" value="PAS"/>
</dbReference>
<dbReference type="Pfam" id="PF02518">
    <property type="entry name" value="HATPase_c"/>
    <property type="match status" value="1"/>
</dbReference>
<dbReference type="InterPro" id="IPR004358">
    <property type="entry name" value="Sig_transdc_His_kin-like_C"/>
</dbReference>
<dbReference type="CDD" id="cd16922">
    <property type="entry name" value="HATPase_EvgS-ArcB-TorS-like"/>
    <property type="match status" value="1"/>
</dbReference>
<dbReference type="GO" id="GO:0000155">
    <property type="term" value="F:phosphorelay sensor kinase activity"/>
    <property type="evidence" value="ECO:0007669"/>
    <property type="project" value="InterPro"/>
</dbReference>
<keyword evidence="5" id="KW-0418">Kinase</keyword>
<evidence type="ECO:0000256" key="5">
    <source>
        <dbReference type="ARBA" id="ARBA00022777"/>
    </source>
</evidence>
<dbReference type="InterPro" id="IPR035965">
    <property type="entry name" value="PAS-like_dom_sf"/>
</dbReference>
<evidence type="ECO:0000256" key="4">
    <source>
        <dbReference type="ARBA" id="ARBA00022679"/>
    </source>
</evidence>
<accession>A0A6J4MR64</accession>
<dbReference type="PRINTS" id="PR00344">
    <property type="entry name" value="BCTRLSENSOR"/>
</dbReference>
<dbReference type="Pfam" id="PF13188">
    <property type="entry name" value="PAS_8"/>
    <property type="match status" value="1"/>
</dbReference>
<evidence type="ECO:0000313" key="8">
    <source>
        <dbReference type="EMBL" id="CAA9366519.1"/>
    </source>
</evidence>
<dbReference type="Pfam" id="PF00512">
    <property type="entry name" value="HisKA"/>
    <property type="match status" value="1"/>
</dbReference>
<evidence type="ECO:0000256" key="1">
    <source>
        <dbReference type="ARBA" id="ARBA00000085"/>
    </source>
</evidence>
<keyword evidence="6" id="KW-0902">Two-component regulatory system</keyword>
<dbReference type="FunFam" id="3.30.565.10:FF:000010">
    <property type="entry name" value="Sensor histidine kinase RcsC"/>
    <property type="match status" value="1"/>
</dbReference>
<dbReference type="SUPFAM" id="SSF55785">
    <property type="entry name" value="PYP-like sensor domain (PAS domain)"/>
    <property type="match status" value="1"/>
</dbReference>
<evidence type="ECO:0000256" key="2">
    <source>
        <dbReference type="ARBA" id="ARBA00012438"/>
    </source>
</evidence>
<proteinExistence type="predicted"/>
<dbReference type="AlphaFoldDB" id="A0A6J4MR64"/>